<organism evidence="3 4">
    <name type="scientific">Peptoniphilus grossensis</name>
    <dbReference type="NCBI Taxonomy" id="1465756"/>
    <lineage>
        <taxon>Bacteria</taxon>
        <taxon>Bacillati</taxon>
        <taxon>Bacillota</taxon>
        <taxon>Tissierellia</taxon>
        <taxon>Tissierellales</taxon>
        <taxon>Peptoniphilaceae</taxon>
        <taxon>Peptoniphilus</taxon>
    </lineage>
</organism>
<accession>A0ABU7XA66</accession>
<dbReference type="EMBL" id="JARBCY010000033">
    <property type="protein sequence ID" value="MEF3318162.1"/>
    <property type="molecule type" value="Genomic_DNA"/>
</dbReference>
<gene>
    <name evidence="3" type="ORF">PV361_05550</name>
</gene>
<keyword evidence="4" id="KW-1185">Reference proteome</keyword>
<evidence type="ECO:0000256" key="1">
    <source>
        <dbReference type="SAM" id="MobiDB-lite"/>
    </source>
</evidence>
<name>A0ABU7XA66_9FIRM</name>
<feature type="chain" id="PRO_5046984934" evidence="2">
    <location>
        <begin position="29"/>
        <end position="483"/>
    </location>
</feature>
<evidence type="ECO:0000256" key="2">
    <source>
        <dbReference type="SAM" id="SignalP"/>
    </source>
</evidence>
<feature type="region of interest" description="Disordered" evidence="1">
    <location>
        <begin position="418"/>
        <end position="441"/>
    </location>
</feature>
<keyword evidence="2" id="KW-0732">Signal</keyword>
<dbReference type="RefSeq" id="WP_332087302.1">
    <property type="nucleotide sequence ID" value="NZ_JARBCY010000033.1"/>
</dbReference>
<sequence>MTDKLKKPLLILLAMIMLLTSIPLNLFAAEGADGVGGYANPGSNVRAKSAAWKRLGGGYRISLVKANSKEDLESGNGTKIGKSVLYPTPGGTITTKGITSGMGAYDYQKGKIETKIYEIKNKKGFKAPADAPQKATALFESSPGIKDQIGQSQFMKSKMLPHGQGGWSIDYIRDSIFGDQVDNKGVYILAAEASGKTGSDEELIKQGKEIVDISKGYWKAYIEPVITMTNGDISTYKDLTSKQEFTSWAGKDNTLTLSTRDMIYFQVALYKAYSDLNMSTIPAFWAGSIEITGNTIYLTELQEDINMKPKTKMIKYTGDNKSANLIKEGMQVGGFIYDSLGVGVYYIEGKKKPEGTPSQFDGLYLDNKLTSKSKNPCDGGWDAEKQVWKICDVDPSYKYVEYCVTDSKDPLPKFPEDLPTKHPECKTVPSNERPPVPLKPDENIIVKWKKEKEPEPEKAKKKYKFTIPQWRLNRYVKDKLSEG</sequence>
<proteinExistence type="predicted"/>
<comment type="caution">
    <text evidence="3">The sequence shown here is derived from an EMBL/GenBank/DDBJ whole genome shotgun (WGS) entry which is preliminary data.</text>
</comment>
<dbReference type="Proteomes" id="UP001328425">
    <property type="component" value="Unassembled WGS sequence"/>
</dbReference>
<evidence type="ECO:0000313" key="4">
    <source>
        <dbReference type="Proteomes" id="UP001328425"/>
    </source>
</evidence>
<protein>
    <submittedName>
        <fullName evidence="3">Uncharacterized protein</fullName>
    </submittedName>
</protein>
<feature type="signal peptide" evidence="2">
    <location>
        <begin position="1"/>
        <end position="28"/>
    </location>
</feature>
<evidence type="ECO:0000313" key="3">
    <source>
        <dbReference type="EMBL" id="MEF3318162.1"/>
    </source>
</evidence>
<reference evidence="3 4" key="1">
    <citation type="submission" date="2022-11" db="EMBL/GenBank/DDBJ databases">
        <title>The First Case of Preauricular Fistular Abscess Caused by Peptoniphilus grossensis.</title>
        <authorList>
            <person name="Byun J.-H."/>
        </authorList>
    </citation>
    <scope>NUCLEOTIDE SEQUENCE [LARGE SCALE GENOMIC DNA]</scope>
    <source>
        <strain evidence="3 4">GYB008</strain>
    </source>
</reference>